<dbReference type="EMBL" id="AP026709">
    <property type="protein sequence ID" value="BDQ35884.1"/>
    <property type="molecule type" value="Genomic_DNA"/>
</dbReference>
<accession>A0ABM8AWG7</accession>
<keyword evidence="2" id="KW-1185">Reference proteome</keyword>
<proteinExistence type="predicted"/>
<reference evidence="1 2" key="1">
    <citation type="submission" date="2022-08" db="EMBL/GenBank/DDBJ databases">
        <title>Genome Sequence of the sulphate-reducing bacterium, Pseudodesulfovibrio sp. SYK.</title>
        <authorList>
            <person name="Kondo R."/>
            <person name="Kataoka T."/>
        </authorList>
    </citation>
    <scope>NUCLEOTIDE SEQUENCE [LARGE SCALE GENOMIC DNA]</scope>
    <source>
        <strain evidence="1 2">SYK</strain>
    </source>
</reference>
<dbReference type="Proteomes" id="UP001317742">
    <property type="component" value="Chromosome"/>
</dbReference>
<sequence length="113" mass="12177">MCNCVSYNLPEPYQMDEPVIINGISVDACIADTMRAVWNAGISTGCCCCGHGRQDPSIIITHVGDVDYTRKVIEAVDNRRWQILCNVTAVVGAANADGIRAITTDMNEEGNNG</sequence>
<dbReference type="RefSeq" id="WP_281761813.1">
    <property type="nucleotide sequence ID" value="NZ_AP026709.1"/>
</dbReference>
<name>A0ABM8AWG7_9BACT</name>
<protein>
    <submittedName>
        <fullName evidence="1">Uncharacterized protein</fullName>
    </submittedName>
</protein>
<gene>
    <name evidence="1" type="ORF">SYK_02440</name>
</gene>
<evidence type="ECO:0000313" key="2">
    <source>
        <dbReference type="Proteomes" id="UP001317742"/>
    </source>
</evidence>
<organism evidence="1 2">
    <name type="scientific">Pseudodesulfovibrio nedwellii</name>
    <dbReference type="NCBI Taxonomy" id="2973072"/>
    <lineage>
        <taxon>Bacteria</taxon>
        <taxon>Pseudomonadati</taxon>
        <taxon>Thermodesulfobacteriota</taxon>
        <taxon>Desulfovibrionia</taxon>
        <taxon>Desulfovibrionales</taxon>
        <taxon>Desulfovibrionaceae</taxon>
    </lineage>
</organism>
<evidence type="ECO:0000313" key="1">
    <source>
        <dbReference type="EMBL" id="BDQ35884.1"/>
    </source>
</evidence>